<name>A0A915JGW6_ROMCU</name>
<accession>A0A915JGW6</accession>
<protein>
    <submittedName>
        <fullName evidence="2">Uncharacterized protein</fullName>
    </submittedName>
</protein>
<evidence type="ECO:0000313" key="2">
    <source>
        <dbReference type="WBParaSite" id="nRc.2.0.1.t25123-RA"/>
    </source>
</evidence>
<evidence type="ECO:0000313" key="1">
    <source>
        <dbReference type="Proteomes" id="UP000887565"/>
    </source>
</evidence>
<reference evidence="2" key="1">
    <citation type="submission" date="2022-11" db="UniProtKB">
        <authorList>
            <consortium name="WormBaseParasite"/>
        </authorList>
    </citation>
    <scope>IDENTIFICATION</scope>
</reference>
<proteinExistence type="predicted"/>
<organism evidence="1 2">
    <name type="scientific">Romanomermis culicivorax</name>
    <name type="common">Nematode worm</name>
    <dbReference type="NCBI Taxonomy" id="13658"/>
    <lineage>
        <taxon>Eukaryota</taxon>
        <taxon>Metazoa</taxon>
        <taxon>Ecdysozoa</taxon>
        <taxon>Nematoda</taxon>
        <taxon>Enoplea</taxon>
        <taxon>Dorylaimia</taxon>
        <taxon>Mermithida</taxon>
        <taxon>Mermithoidea</taxon>
        <taxon>Mermithidae</taxon>
        <taxon>Romanomermis</taxon>
    </lineage>
</organism>
<dbReference type="AlphaFoldDB" id="A0A915JGW6"/>
<sequence>MCKIKKIDFIKKVNDTRTYLALTIKHKDEIIEKASNTTKEKVKLAYQNLNNWFSEVNTFHEKVLHSTSEKLNDLQNEWSKSMRDKWNHGLDRIIQVGKNIKIDEGRAKQMKK</sequence>
<keyword evidence="1" id="KW-1185">Reference proteome</keyword>
<dbReference type="Proteomes" id="UP000887565">
    <property type="component" value="Unplaced"/>
</dbReference>
<dbReference type="WBParaSite" id="nRc.2.0.1.t25123-RA">
    <property type="protein sequence ID" value="nRc.2.0.1.t25123-RA"/>
    <property type="gene ID" value="nRc.2.0.1.g25123"/>
</dbReference>